<dbReference type="InterPro" id="IPR003646">
    <property type="entry name" value="SH3-like_bac-type"/>
</dbReference>
<evidence type="ECO:0000313" key="5">
    <source>
        <dbReference type="Proteomes" id="UP000198917"/>
    </source>
</evidence>
<feature type="transmembrane region" description="Helical" evidence="2">
    <location>
        <begin position="6"/>
        <end position="24"/>
    </location>
</feature>
<dbReference type="SMART" id="SM00287">
    <property type="entry name" value="SH3b"/>
    <property type="match status" value="1"/>
</dbReference>
<dbReference type="Proteomes" id="UP000198917">
    <property type="component" value="Unassembled WGS sequence"/>
</dbReference>
<feature type="region of interest" description="Disordered" evidence="1">
    <location>
        <begin position="29"/>
        <end position="91"/>
    </location>
</feature>
<organism evidence="4 5">
    <name type="scientific">Agrobacterium fabrum</name>
    <dbReference type="NCBI Taxonomy" id="1176649"/>
    <lineage>
        <taxon>Bacteria</taxon>
        <taxon>Pseudomonadati</taxon>
        <taxon>Pseudomonadota</taxon>
        <taxon>Alphaproteobacteria</taxon>
        <taxon>Hyphomicrobiales</taxon>
        <taxon>Rhizobiaceae</taxon>
        <taxon>Rhizobium/Agrobacterium group</taxon>
        <taxon>Agrobacterium</taxon>
        <taxon>Agrobacterium tumefaciens complex</taxon>
    </lineage>
</organism>
<dbReference type="AlphaFoldDB" id="A0A7Z7FS79"/>
<dbReference type="Gene3D" id="2.30.30.40">
    <property type="entry name" value="SH3 Domains"/>
    <property type="match status" value="1"/>
</dbReference>
<dbReference type="EMBL" id="FNEW01000008">
    <property type="protein sequence ID" value="SDK39532.1"/>
    <property type="molecule type" value="Genomic_DNA"/>
</dbReference>
<reference evidence="4 5" key="1">
    <citation type="submission" date="2016-10" db="EMBL/GenBank/DDBJ databases">
        <authorList>
            <person name="Varghese N."/>
            <person name="Submissions S."/>
        </authorList>
    </citation>
    <scope>NUCLEOTIDE SEQUENCE [LARGE SCALE GENOMIC DNA]</scope>
    <source>
        <strain evidence="4 5">PDC82</strain>
    </source>
</reference>
<proteinExistence type="predicted"/>
<feature type="region of interest" description="Disordered" evidence="1">
    <location>
        <begin position="134"/>
        <end position="172"/>
    </location>
</feature>
<keyword evidence="2" id="KW-0812">Transmembrane</keyword>
<keyword evidence="2" id="KW-1133">Transmembrane helix</keyword>
<evidence type="ECO:0000313" key="4">
    <source>
        <dbReference type="EMBL" id="SDK39532.1"/>
    </source>
</evidence>
<evidence type="ECO:0000256" key="2">
    <source>
        <dbReference type="SAM" id="Phobius"/>
    </source>
</evidence>
<feature type="compositionally biased region" description="Polar residues" evidence="1">
    <location>
        <begin position="37"/>
        <end position="72"/>
    </location>
</feature>
<comment type="caution">
    <text evidence="4">The sequence shown here is derived from an EMBL/GenBank/DDBJ whole genome shotgun (WGS) entry which is preliminary data.</text>
</comment>
<evidence type="ECO:0000259" key="3">
    <source>
        <dbReference type="PROSITE" id="PS51781"/>
    </source>
</evidence>
<sequence length="219" mass="22712">MSAPYRNFWIIVAMMVGATVFANISSKPEVASGKISPGSSHTGGNASSGPNQTPGPQTSAGVQTPSTTTDQKPPSLPTGMKAGGEDPPVRQFRSIDNDIKQAFDTAIEAALAQKIGGSSASAVEAGNAASPLPSLTTKEVKSTPGIADAPSDSQTSAKVSRTTTNLNMRRRPDPNSPLIEVLPTGLVVTIVDEQAGWVQVLVKETGQNGWVNARFLTQD</sequence>
<feature type="domain" description="SH3b" evidence="3">
    <location>
        <begin position="154"/>
        <end position="219"/>
    </location>
</feature>
<evidence type="ECO:0000256" key="1">
    <source>
        <dbReference type="SAM" id="MobiDB-lite"/>
    </source>
</evidence>
<gene>
    <name evidence="4" type="ORF">SAMN05428983_4812</name>
</gene>
<protein>
    <submittedName>
        <fullName evidence="4">SH3 domain-containing protein</fullName>
    </submittedName>
</protein>
<keyword evidence="2" id="KW-0472">Membrane</keyword>
<dbReference type="PROSITE" id="PS51781">
    <property type="entry name" value="SH3B"/>
    <property type="match status" value="1"/>
</dbReference>
<feature type="compositionally biased region" description="Polar residues" evidence="1">
    <location>
        <begin position="151"/>
        <end position="167"/>
    </location>
</feature>
<dbReference type="Pfam" id="PF08239">
    <property type="entry name" value="SH3_3"/>
    <property type="match status" value="1"/>
</dbReference>
<name>A0A7Z7FS79_9HYPH</name>
<dbReference type="RefSeq" id="WP_244520295.1">
    <property type="nucleotide sequence ID" value="NZ_FNEW01000008.1"/>
</dbReference>
<accession>A0A7Z7FS79</accession>